<accession>A0A6M2EZ74</accession>
<dbReference type="AlphaFoldDB" id="A0A6M2EZ74"/>
<evidence type="ECO:0000313" key="1">
    <source>
        <dbReference type="EMBL" id="NUU90424.1"/>
    </source>
</evidence>
<dbReference type="EMBL" id="GILB01010091">
    <property type="protein sequence ID" value="NUU90424.1"/>
    <property type="molecule type" value="Transcribed_RNA"/>
</dbReference>
<protein>
    <submittedName>
        <fullName evidence="1">Uncharacterized protein</fullName>
    </submittedName>
</protein>
<reference evidence="1" key="1">
    <citation type="submission" date="2020-03" db="EMBL/GenBank/DDBJ databases">
        <authorList>
            <person name="Zhang R."/>
        </authorList>
    </citation>
    <scope>NUCLEOTIDE SEQUENCE</scope>
</reference>
<organism evidence="1">
    <name type="scientific">Populus davidiana</name>
    <dbReference type="NCBI Taxonomy" id="266767"/>
    <lineage>
        <taxon>Eukaryota</taxon>
        <taxon>Viridiplantae</taxon>
        <taxon>Streptophyta</taxon>
        <taxon>Embryophyta</taxon>
        <taxon>Tracheophyta</taxon>
        <taxon>Spermatophyta</taxon>
        <taxon>Magnoliopsida</taxon>
        <taxon>eudicotyledons</taxon>
        <taxon>Gunneridae</taxon>
        <taxon>Pentapetalae</taxon>
        <taxon>rosids</taxon>
        <taxon>fabids</taxon>
        <taxon>Malpighiales</taxon>
        <taxon>Salicaceae</taxon>
        <taxon>Saliceae</taxon>
        <taxon>Populus</taxon>
    </lineage>
</organism>
<proteinExistence type="predicted"/>
<name>A0A6M2EZ74_9ROSI</name>
<sequence>MTISTSHKCRTSERWILLEQPFFLLEILQEWFWLIHATTSIRARSLITIKEFVPLIISSMNRRETWKDWRAPFINQLIRSHRSCPLIKKTGPGYVVEVSSVPNVVRMYWP</sequence>